<dbReference type="EMBL" id="CP021983">
    <property type="protein sequence ID" value="ASC71185.1"/>
    <property type="molecule type" value="Genomic_DNA"/>
</dbReference>
<dbReference type="Proteomes" id="UP000191901">
    <property type="component" value="Chromosome"/>
</dbReference>
<dbReference type="InterPro" id="IPR054216">
    <property type="entry name" value="DUF6930"/>
</dbReference>
<protein>
    <recommendedName>
        <fullName evidence="1">DUF6930 domain-containing protein</fullName>
    </recommendedName>
</protein>
<name>A0A1Z3HLM3_9CYAN</name>
<evidence type="ECO:0000313" key="3">
    <source>
        <dbReference type="Proteomes" id="UP000191901"/>
    </source>
</evidence>
<sequence length="228" mass="25744">MASKSNLQSLLTKASRLRHSKEIWEFASPLAWVWVTPRQRAPYRPYLFIVVNTTGKALLSQTQEHPPDTDEMLATLLQAMVRPGLGAGRPRRPKAVHLDDADQVSALAPSLAQLDIRCEYRAQLPTLNQTRRFLERGFMAGDPWPVANERAYPVFGRTTSDGLIDLPTKADLLWLEAGLSGFLEYLPQFLQREFDDDDPENLVLSAQTISGETKLKLQMPELDDLFRA</sequence>
<dbReference type="KEGG" id="hhg:XM38_021370"/>
<dbReference type="Pfam" id="PF22007">
    <property type="entry name" value="DUF6930"/>
    <property type="match status" value="1"/>
</dbReference>
<accession>A0A1Z3HLM3</accession>
<gene>
    <name evidence="2" type="ORF">XM38_021370</name>
</gene>
<feature type="domain" description="DUF6930" evidence="1">
    <location>
        <begin position="13"/>
        <end position="134"/>
    </location>
</feature>
<reference evidence="2 3" key="1">
    <citation type="journal article" date="2016" name="Biochim. Biophys. Acta">
        <title>Characterization of red-shifted phycobilisomes isolated from the chlorophyll f-containing cyanobacterium Halomicronema hongdechloris.</title>
        <authorList>
            <person name="Li Y."/>
            <person name="Lin Y."/>
            <person name="Garvey C.J."/>
            <person name="Birch D."/>
            <person name="Corkery R.W."/>
            <person name="Loughlin P.C."/>
            <person name="Scheer H."/>
            <person name="Willows R.D."/>
            <person name="Chen M."/>
        </authorList>
    </citation>
    <scope>NUCLEOTIDE SEQUENCE [LARGE SCALE GENOMIC DNA]</scope>
    <source>
        <strain evidence="2 3">C2206</strain>
    </source>
</reference>
<evidence type="ECO:0000259" key="1">
    <source>
        <dbReference type="Pfam" id="PF22007"/>
    </source>
</evidence>
<proteinExistence type="predicted"/>
<dbReference type="AlphaFoldDB" id="A0A1Z3HLM3"/>
<organism evidence="2 3">
    <name type="scientific">Halomicronema hongdechloris C2206</name>
    <dbReference type="NCBI Taxonomy" id="1641165"/>
    <lineage>
        <taxon>Bacteria</taxon>
        <taxon>Bacillati</taxon>
        <taxon>Cyanobacteriota</taxon>
        <taxon>Cyanophyceae</taxon>
        <taxon>Nodosilineales</taxon>
        <taxon>Nodosilineaceae</taxon>
        <taxon>Halomicronema</taxon>
    </lineage>
</organism>
<dbReference type="RefSeq" id="WP_080809797.1">
    <property type="nucleotide sequence ID" value="NZ_CP021983.2"/>
</dbReference>
<keyword evidence="3" id="KW-1185">Reference proteome</keyword>
<evidence type="ECO:0000313" key="2">
    <source>
        <dbReference type="EMBL" id="ASC71185.1"/>
    </source>
</evidence>
<dbReference type="OrthoDB" id="500911at2"/>